<dbReference type="PANTHER" id="PTHR45738:SF25">
    <property type="entry name" value="PHOSPHOINOSITIDE PHOSPHATASE SAC3-RELATED"/>
    <property type="match status" value="1"/>
</dbReference>
<protein>
    <recommendedName>
        <fullName evidence="7">SAC domain-containing protein</fullName>
    </recommendedName>
</protein>
<comment type="catalytic activity">
    <reaction evidence="5">
        <text>a 1,2-diacyl-sn-glycero-3-phospho-(1D-myo-inositol-3,5-bisphosphate) + H2O = a 1,2-diacyl-sn-glycero-3-phospho-(1D-myo-inositol-3-phosphate) + phosphate</text>
        <dbReference type="Rhea" id="RHEA:32955"/>
        <dbReference type="ChEBI" id="CHEBI:15377"/>
        <dbReference type="ChEBI" id="CHEBI:43474"/>
        <dbReference type="ChEBI" id="CHEBI:57923"/>
        <dbReference type="ChEBI" id="CHEBI:58088"/>
    </reaction>
</comment>
<dbReference type="PANTHER" id="PTHR45738">
    <property type="entry name" value="POLYPHOSPHOINOSITIDE PHOSPHATASE"/>
    <property type="match status" value="1"/>
</dbReference>
<keyword evidence="2" id="KW-0926">Vacuole</keyword>
<dbReference type="Pfam" id="PF02383">
    <property type="entry name" value="Syja_N"/>
    <property type="match status" value="1"/>
</dbReference>
<organism evidence="8 9">
    <name type="scientific">Chenopodium quinoa</name>
    <name type="common">Quinoa</name>
    <dbReference type="NCBI Taxonomy" id="63459"/>
    <lineage>
        <taxon>Eukaryota</taxon>
        <taxon>Viridiplantae</taxon>
        <taxon>Streptophyta</taxon>
        <taxon>Embryophyta</taxon>
        <taxon>Tracheophyta</taxon>
        <taxon>Spermatophyta</taxon>
        <taxon>Magnoliopsida</taxon>
        <taxon>eudicotyledons</taxon>
        <taxon>Gunneridae</taxon>
        <taxon>Pentapetalae</taxon>
        <taxon>Caryophyllales</taxon>
        <taxon>Chenopodiaceae</taxon>
        <taxon>Chenopodioideae</taxon>
        <taxon>Atripliceae</taxon>
        <taxon>Chenopodium</taxon>
    </lineage>
</organism>
<dbReference type="AlphaFoldDB" id="A0A803LDJ8"/>
<comment type="subcellular location">
    <subcellularLocation>
        <location evidence="1">Vacuole membrane</location>
        <topology evidence="1">Peripheral membrane protein</topology>
    </subcellularLocation>
</comment>
<dbReference type="InterPro" id="IPR002013">
    <property type="entry name" value="SAC_dom"/>
</dbReference>
<dbReference type="GO" id="GO:0046856">
    <property type="term" value="P:phosphatidylinositol dephosphorylation"/>
    <property type="evidence" value="ECO:0007669"/>
    <property type="project" value="InterPro"/>
</dbReference>
<evidence type="ECO:0000313" key="9">
    <source>
        <dbReference type="Proteomes" id="UP000596660"/>
    </source>
</evidence>
<evidence type="ECO:0000256" key="6">
    <source>
        <dbReference type="ARBA" id="ARBA00023464"/>
    </source>
</evidence>
<dbReference type="EnsemblPlants" id="AUR62009937-RA">
    <property type="protein sequence ID" value="AUR62009937-RA:cds"/>
    <property type="gene ID" value="AUR62009937"/>
</dbReference>
<dbReference type="GO" id="GO:0005774">
    <property type="term" value="C:vacuolar membrane"/>
    <property type="evidence" value="ECO:0007669"/>
    <property type="project" value="UniProtKB-SubCell"/>
</dbReference>
<feature type="domain" description="SAC" evidence="7">
    <location>
        <begin position="67"/>
        <end position="354"/>
    </location>
</feature>
<evidence type="ECO:0000256" key="2">
    <source>
        <dbReference type="ARBA" id="ARBA00022554"/>
    </source>
</evidence>
<reference evidence="8" key="2">
    <citation type="submission" date="2021-03" db="UniProtKB">
        <authorList>
            <consortium name="EnsemblPlants"/>
        </authorList>
    </citation>
    <scope>IDENTIFICATION</scope>
</reference>
<dbReference type="GO" id="GO:0043813">
    <property type="term" value="F:phosphatidylinositol-3,5-bisphosphate 5-phosphatase activity"/>
    <property type="evidence" value="ECO:0007669"/>
    <property type="project" value="InterPro"/>
</dbReference>
<evidence type="ECO:0000256" key="3">
    <source>
        <dbReference type="ARBA" id="ARBA00022801"/>
    </source>
</evidence>
<name>A0A803LDJ8_CHEQI</name>
<reference evidence="8" key="1">
    <citation type="journal article" date="2017" name="Nature">
        <title>The genome of Chenopodium quinoa.</title>
        <authorList>
            <person name="Jarvis D.E."/>
            <person name="Ho Y.S."/>
            <person name="Lightfoot D.J."/>
            <person name="Schmoeckel S.M."/>
            <person name="Li B."/>
            <person name="Borm T.J.A."/>
            <person name="Ohyanagi H."/>
            <person name="Mineta K."/>
            <person name="Michell C.T."/>
            <person name="Saber N."/>
            <person name="Kharbatia N.M."/>
            <person name="Rupper R.R."/>
            <person name="Sharp A.R."/>
            <person name="Dally N."/>
            <person name="Boughton B.A."/>
            <person name="Woo Y.H."/>
            <person name="Gao G."/>
            <person name="Schijlen E.G.W.M."/>
            <person name="Guo X."/>
            <person name="Momin A.A."/>
            <person name="Negrao S."/>
            <person name="Al-Babili S."/>
            <person name="Gehring C."/>
            <person name="Roessner U."/>
            <person name="Jung C."/>
            <person name="Murphy K."/>
            <person name="Arold S.T."/>
            <person name="Gojobori T."/>
            <person name="van der Linden C.G."/>
            <person name="van Loo E.N."/>
            <person name="Jellen E.N."/>
            <person name="Maughan P.J."/>
            <person name="Tester M."/>
        </authorList>
    </citation>
    <scope>NUCLEOTIDE SEQUENCE [LARGE SCALE GENOMIC DNA]</scope>
    <source>
        <strain evidence="8">cv. PI 614886</strain>
    </source>
</reference>
<evidence type="ECO:0000313" key="8">
    <source>
        <dbReference type="EnsemblPlants" id="AUR62009937-RA:cds"/>
    </source>
</evidence>
<evidence type="ECO:0000259" key="7">
    <source>
        <dbReference type="PROSITE" id="PS50275"/>
    </source>
</evidence>
<keyword evidence="9" id="KW-1185">Reference proteome</keyword>
<evidence type="ECO:0000256" key="4">
    <source>
        <dbReference type="ARBA" id="ARBA00023136"/>
    </source>
</evidence>
<evidence type="ECO:0000256" key="1">
    <source>
        <dbReference type="ARBA" id="ARBA00004148"/>
    </source>
</evidence>
<keyword evidence="4" id="KW-0472">Membrane</keyword>
<accession>A0A803LDJ8</accession>
<dbReference type="Proteomes" id="UP000596660">
    <property type="component" value="Unplaced"/>
</dbReference>
<dbReference type="PROSITE" id="PS50275">
    <property type="entry name" value="SAC"/>
    <property type="match status" value="1"/>
</dbReference>
<dbReference type="Gramene" id="AUR62009937-RA">
    <property type="protein sequence ID" value="AUR62009937-RA:cds"/>
    <property type="gene ID" value="AUR62009937"/>
</dbReference>
<keyword evidence="3" id="KW-0378">Hydrolase</keyword>
<sequence>MVGSERGEEEVNYRFRKLEEMGSENKNIDNGLNDIVLEQGESSNSSPPYYLEKFTLYETIKVELCTGGKNFILTLIARRSCQFAGTRYEKRGVNEKGQAANDVEIEQIVCPSIKGKSPTEITSIVQNRASIPLCWSQKSSLFTLKPDILLSEGNHCYDATQLHFHNMRIRYGVPIIILNLIKSSKETHREYLLHKKFEEAVDFVNKKLDVENRVQFVSLDLDAAFRDEKTDELKELQGFAENALSKTGIFSCSCQMAQSVNYESSLDSSHIGISSSDNNNICNQKGIIRVNCLDSLDRTNFAQYVYGLVSLGHQLHTLGIIESQDQLNIEDPLACDLMNLYQAIGDALSRQYGGSPAHHKIFSKIRGQYKMASQFQEFMKSIQRHCSNSFTDGAKQQAIDLFLGHYKPEFEGGELIPCETDSDQIDKCGWMNYTYLHNISRCNPCIYSDFDRLLFESDADEAGHQCLTGPPGSPQHDSQEGFLLVEFPTGSTQILVIALVEREESSAERNDLVIALASLYPGSAYTVCSSKYRELK</sequence>
<proteinExistence type="predicted"/>
<comment type="subunit">
    <text evidence="6">Component of the PI(3,5)P2 regulatory complex at least composed of ATG18, SAC/FIG4, FAB1 and VAC14.</text>
</comment>
<evidence type="ECO:0000256" key="5">
    <source>
        <dbReference type="ARBA" id="ARBA00023337"/>
    </source>
</evidence>
<dbReference type="InterPro" id="IPR043573">
    <property type="entry name" value="Fig4-like"/>
</dbReference>